<dbReference type="AlphaFoldDB" id="A0A1V4KVM6"/>
<gene>
    <name evidence="2" type="ORF">AV530_003033</name>
</gene>
<dbReference type="Proteomes" id="UP000190648">
    <property type="component" value="Unassembled WGS sequence"/>
</dbReference>
<reference evidence="2 3" key="1">
    <citation type="submission" date="2016-02" db="EMBL/GenBank/DDBJ databases">
        <title>Band-tailed pigeon sequencing and assembly.</title>
        <authorList>
            <person name="Soares A.E."/>
            <person name="Novak B.J."/>
            <person name="Rice E.S."/>
            <person name="O'Connell B."/>
            <person name="Chang D."/>
            <person name="Weber S."/>
            <person name="Shapiro B."/>
        </authorList>
    </citation>
    <scope>NUCLEOTIDE SEQUENCE [LARGE SCALE GENOMIC DNA]</scope>
    <source>
        <strain evidence="2">BTP2013</strain>
        <tissue evidence="2">Blood</tissue>
    </source>
</reference>
<dbReference type="EMBL" id="LSYS01001520">
    <property type="protein sequence ID" value="OPJ88480.1"/>
    <property type="molecule type" value="Genomic_DNA"/>
</dbReference>
<protein>
    <submittedName>
        <fullName evidence="2">Uncharacterized protein</fullName>
    </submittedName>
</protein>
<accession>A0A1V4KVM6</accession>
<keyword evidence="3" id="KW-1185">Reference proteome</keyword>
<name>A0A1V4KVM6_PATFA</name>
<feature type="region of interest" description="Disordered" evidence="1">
    <location>
        <begin position="1"/>
        <end position="27"/>
    </location>
</feature>
<evidence type="ECO:0000313" key="3">
    <source>
        <dbReference type="Proteomes" id="UP000190648"/>
    </source>
</evidence>
<sequence>MEVALPTCQSSHAREGERQRKRKEGVKQRLFQISADIKISNEQRKQVAPGSASVFCKVLPRGRYEKDD</sequence>
<evidence type="ECO:0000313" key="2">
    <source>
        <dbReference type="EMBL" id="OPJ88480.1"/>
    </source>
</evidence>
<evidence type="ECO:0000256" key="1">
    <source>
        <dbReference type="SAM" id="MobiDB-lite"/>
    </source>
</evidence>
<proteinExistence type="predicted"/>
<organism evidence="2 3">
    <name type="scientific">Patagioenas fasciata monilis</name>
    <dbReference type="NCBI Taxonomy" id="372326"/>
    <lineage>
        <taxon>Eukaryota</taxon>
        <taxon>Metazoa</taxon>
        <taxon>Chordata</taxon>
        <taxon>Craniata</taxon>
        <taxon>Vertebrata</taxon>
        <taxon>Euteleostomi</taxon>
        <taxon>Archelosauria</taxon>
        <taxon>Archosauria</taxon>
        <taxon>Dinosauria</taxon>
        <taxon>Saurischia</taxon>
        <taxon>Theropoda</taxon>
        <taxon>Coelurosauria</taxon>
        <taxon>Aves</taxon>
        <taxon>Neognathae</taxon>
        <taxon>Neoaves</taxon>
        <taxon>Columbimorphae</taxon>
        <taxon>Columbiformes</taxon>
        <taxon>Columbidae</taxon>
        <taxon>Patagioenas</taxon>
    </lineage>
</organism>
<comment type="caution">
    <text evidence="2">The sequence shown here is derived from an EMBL/GenBank/DDBJ whole genome shotgun (WGS) entry which is preliminary data.</text>
</comment>